<evidence type="ECO:0000313" key="2">
    <source>
        <dbReference type="Proteomes" id="UP000284322"/>
    </source>
</evidence>
<evidence type="ECO:0008006" key="3">
    <source>
        <dbReference type="Google" id="ProtNLM"/>
    </source>
</evidence>
<dbReference type="EMBL" id="RAHJ01000018">
    <property type="protein sequence ID" value="RJX67660.1"/>
    <property type="molecule type" value="Genomic_DNA"/>
</dbReference>
<keyword evidence="2" id="KW-1185">Reference proteome</keyword>
<sequence>MAEGKLRIAGAAAMAFMLLALVGCSYNRQVASASSGLADARLATIELEDRTSLNFALPRSAVIEEGGGHSLRGLQAVTNDAFIRVGVGNESGDISCRDGEKCQALRQVEPIGEMIYYIRELIKPRSAQEIGHSSGTQSYSAHMLALGRLNASNVIFVDAYCVSTTPCIDQAKRFQFTVKR</sequence>
<accession>A0A419R125</accession>
<reference evidence="1 2" key="1">
    <citation type="submission" date="2018-09" db="EMBL/GenBank/DDBJ databases">
        <title>Altererythrobacter sp.Ery1 and Ery12, the genome sequencing of novel strains in genus Alterythrobacter.</title>
        <authorList>
            <person name="Cheng H."/>
            <person name="Wu Y.-H."/>
            <person name="Fang C."/>
            <person name="Xu X.-W."/>
        </authorList>
    </citation>
    <scope>NUCLEOTIDE SEQUENCE [LARGE SCALE GENOMIC DNA]</scope>
    <source>
        <strain evidence="1 2">Ery12</strain>
    </source>
</reference>
<protein>
    <recommendedName>
        <fullName evidence="3">Lipoprotein</fullName>
    </recommendedName>
</protein>
<organism evidence="1 2">
    <name type="scientific">Tsuneonella suprasediminis</name>
    <dbReference type="NCBI Taxonomy" id="2306996"/>
    <lineage>
        <taxon>Bacteria</taxon>
        <taxon>Pseudomonadati</taxon>
        <taxon>Pseudomonadota</taxon>
        <taxon>Alphaproteobacteria</taxon>
        <taxon>Sphingomonadales</taxon>
        <taxon>Erythrobacteraceae</taxon>
        <taxon>Tsuneonella</taxon>
    </lineage>
</organism>
<dbReference type="RefSeq" id="WP_120108451.1">
    <property type="nucleotide sequence ID" value="NZ_RAHJ01000018.1"/>
</dbReference>
<evidence type="ECO:0000313" key="1">
    <source>
        <dbReference type="EMBL" id="RJX67660.1"/>
    </source>
</evidence>
<name>A0A419R125_9SPHN</name>
<gene>
    <name evidence="1" type="ORF">D6858_06545</name>
</gene>
<dbReference type="PROSITE" id="PS51257">
    <property type="entry name" value="PROKAR_LIPOPROTEIN"/>
    <property type="match status" value="1"/>
</dbReference>
<dbReference type="AlphaFoldDB" id="A0A419R125"/>
<comment type="caution">
    <text evidence="1">The sequence shown here is derived from an EMBL/GenBank/DDBJ whole genome shotgun (WGS) entry which is preliminary data.</text>
</comment>
<proteinExistence type="predicted"/>
<dbReference type="Proteomes" id="UP000284322">
    <property type="component" value="Unassembled WGS sequence"/>
</dbReference>